<proteinExistence type="predicted"/>
<evidence type="ECO:0000313" key="3">
    <source>
        <dbReference type="Proteomes" id="UP000723463"/>
    </source>
</evidence>
<sequence>MIDDLIPPAAVKFLHKKLTGRFRPIVTAIRGDYLETRSERLDGYYFGHIGTAHIVERSTSSSKPLRRVTTVSYQLYPDIILNREQELKLAISHRNITTHDFMKAHVENGSKLLEGSDVEKAPVTVSGNIIQGNMDKEHEELLKEQAEEDKKANRKQKSTESAGSAQPLKLQDYCPTGVYISMVITYPAEVVRFQVVRPDPKPELEGLELVSINIDDNNFP</sequence>
<keyword evidence="3" id="KW-1185">Reference proteome</keyword>
<name>A0A9P6F5X3_9FUNG</name>
<gene>
    <name evidence="2" type="ORF">EC957_001912</name>
</gene>
<evidence type="ECO:0000313" key="2">
    <source>
        <dbReference type="EMBL" id="KAF9542470.1"/>
    </source>
</evidence>
<dbReference type="Proteomes" id="UP000723463">
    <property type="component" value="Unassembled WGS sequence"/>
</dbReference>
<dbReference type="AlphaFoldDB" id="A0A9P6F5X3"/>
<accession>A0A9P6F5X3</accession>
<dbReference type="EMBL" id="JAAAXW010000137">
    <property type="protein sequence ID" value="KAF9542470.1"/>
    <property type="molecule type" value="Genomic_DNA"/>
</dbReference>
<reference evidence="2" key="1">
    <citation type="journal article" date="2020" name="Fungal Divers.">
        <title>Resolving the Mortierellaceae phylogeny through synthesis of multi-gene phylogenetics and phylogenomics.</title>
        <authorList>
            <person name="Vandepol N."/>
            <person name="Liber J."/>
            <person name="Desiro A."/>
            <person name="Na H."/>
            <person name="Kennedy M."/>
            <person name="Barry K."/>
            <person name="Grigoriev I.V."/>
            <person name="Miller A.N."/>
            <person name="O'Donnell K."/>
            <person name="Stajich J.E."/>
            <person name="Bonito G."/>
        </authorList>
    </citation>
    <scope>NUCLEOTIDE SEQUENCE</scope>
    <source>
        <strain evidence="2">NRRL 2591</strain>
    </source>
</reference>
<comment type="caution">
    <text evidence="2">The sequence shown here is derived from an EMBL/GenBank/DDBJ whole genome shotgun (WGS) entry which is preliminary data.</text>
</comment>
<organism evidence="2 3">
    <name type="scientific">Mortierella hygrophila</name>
    <dbReference type="NCBI Taxonomy" id="979708"/>
    <lineage>
        <taxon>Eukaryota</taxon>
        <taxon>Fungi</taxon>
        <taxon>Fungi incertae sedis</taxon>
        <taxon>Mucoromycota</taxon>
        <taxon>Mortierellomycotina</taxon>
        <taxon>Mortierellomycetes</taxon>
        <taxon>Mortierellales</taxon>
        <taxon>Mortierellaceae</taxon>
        <taxon>Mortierella</taxon>
    </lineage>
</organism>
<feature type="region of interest" description="Disordered" evidence="1">
    <location>
        <begin position="145"/>
        <end position="164"/>
    </location>
</feature>
<evidence type="ECO:0000256" key="1">
    <source>
        <dbReference type="SAM" id="MobiDB-lite"/>
    </source>
</evidence>
<protein>
    <submittedName>
        <fullName evidence="2">Uncharacterized protein</fullName>
    </submittedName>
</protein>